<evidence type="ECO:0000313" key="4">
    <source>
        <dbReference type="EMBL" id="TQM30998.1"/>
    </source>
</evidence>
<gene>
    <name evidence="4" type="ORF">FB390_2637</name>
</gene>
<dbReference type="GO" id="GO:0031177">
    <property type="term" value="F:phosphopantetheine binding"/>
    <property type="evidence" value="ECO:0007669"/>
    <property type="project" value="InterPro"/>
</dbReference>
<dbReference type="Pfam" id="PF00550">
    <property type="entry name" value="PP-binding"/>
    <property type="match status" value="1"/>
</dbReference>
<name>A0A543FAY9_9NOCA</name>
<dbReference type="OrthoDB" id="9023404at2"/>
<protein>
    <submittedName>
        <fullName evidence="4">Acyl carrier protein</fullName>
    </submittedName>
</protein>
<keyword evidence="1" id="KW-0596">Phosphopantetheine</keyword>
<dbReference type="AlphaFoldDB" id="A0A543FAY9"/>
<dbReference type="SMART" id="SM00823">
    <property type="entry name" value="PKS_PP"/>
    <property type="match status" value="1"/>
</dbReference>
<evidence type="ECO:0000313" key="5">
    <source>
        <dbReference type="Proteomes" id="UP000316331"/>
    </source>
</evidence>
<dbReference type="PROSITE" id="PS00012">
    <property type="entry name" value="PHOSPHOPANTETHEINE"/>
    <property type="match status" value="1"/>
</dbReference>
<evidence type="ECO:0000259" key="3">
    <source>
        <dbReference type="PROSITE" id="PS50075"/>
    </source>
</evidence>
<reference evidence="4 5" key="1">
    <citation type="submission" date="2019-06" db="EMBL/GenBank/DDBJ databases">
        <title>Sequencing the genomes of 1000 actinobacteria strains.</title>
        <authorList>
            <person name="Klenk H.-P."/>
        </authorList>
    </citation>
    <scope>NUCLEOTIDE SEQUENCE [LARGE SCALE GENOMIC DNA]</scope>
    <source>
        <strain evidence="4 5">DSM 103495</strain>
    </source>
</reference>
<sequence length="93" mass="10131">MRTLVLAQQGALVADWITARVADYLGRSARDIDPTLPLAELGLDSVSAVNICGEIEDEWDLDLDPTIVFEYPTIIDLAVYITDQVADRLGLAA</sequence>
<evidence type="ECO:0000256" key="1">
    <source>
        <dbReference type="ARBA" id="ARBA00022450"/>
    </source>
</evidence>
<dbReference type="PROSITE" id="PS50075">
    <property type="entry name" value="CARRIER"/>
    <property type="match status" value="1"/>
</dbReference>
<dbReference type="RefSeq" id="WP_141809179.1">
    <property type="nucleotide sequence ID" value="NZ_VFPG01000001.1"/>
</dbReference>
<dbReference type="Gene3D" id="1.10.1200.10">
    <property type="entry name" value="ACP-like"/>
    <property type="match status" value="1"/>
</dbReference>
<dbReference type="SMART" id="SM01294">
    <property type="entry name" value="PKS_PP_betabranch"/>
    <property type="match status" value="1"/>
</dbReference>
<dbReference type="InterPro" id="IPR020806">
    <property type="entry name" value="PKS_PP-bd"/>
</dbReference>
<proteinExistence type="predicted"/>
<dbReference type="EMBL" id="VFPG01000001">
    <property type="protein sequence ID" value="TQM30998.1"/>
    <property type="molecule type" value="Genomic_DNA"/>
</dbReference>
<dbReference type="InterPro" id="IPR009081">
    <property type="entry name" value="PP-bd_ACP"/>
</dbReference>
<accession>A0A543FAY9</accession>
<evidence type="ECO:0000256" key="2">
    <source>
        <dbReference type="ARBA" id="ARBA00022553"/>
    </source>
</evidence>
<dbReference type="Proteomes" id="UP000316331">
    <property type="component" value="Unassembled WGS sequence"/>
</dbReference>
<comment type="caution">
    <text evidence="4">The sequence shown here is derived from an EMBL/GenBank/DDBJ whole genome shotgun (WGS) entry which is preliminary data.</text>
</comment>
<feature type="domain" description="Carrier" evidence="3">
    <location>
        <begin position="3"/>
        <end position="85"/>
    </location>
</feature>
<keyword evidence="5" id="KW-1185">Reference proteome</keyword>
<keyword evidence="2" id="KW-0597">Phosphoprotein</keyword>
<organism evidence="4 5">
    <name type="scientific">Nocardia bhagyanarayanae</name>
    <dbReference type="NCBI Taxonomy" id="1215925"/>
    <lineage>
        <taxon>Bacteria</taxon>
        <taxon>Bacillati</taxon>
        <taxon>Actinomycetota</taxon>
        <taxon>Actinomycetes</taxon>
        <taxon>Mycobacteriales</taxon>
        <taxon>Nocardiaceae</taxon>
        <taxon>Nocardia</taxon>
    </lineage>
</organism>
<dbReference type="InterPro" id="IPR006162">
    <property type="entry name" value="Ppantetheine_attach_site"/>
</dbReference>
<dbReference type="InterPro" id="IPR036736">
    <property type="entry name" value="ACP-like_sf"/>
</dbReference>
<dbReference type="SUPFAM" id="SSF47336">
    <property type="entry name" value="ACP-like"/>
    <property type="match status" value="1"/>
</dbReference>